<reference evidence="3" key="2">
    <citation type="submission" date="2025-08" db="UniProtKB">
        <authorList>
            <consortium name="RefSeq"/>
        </authorList>
    </citation>
    <scope>IDENTIFICATION</scope>
    <source>
        <tissue evidence="3">Whole plant</tissue>
    </source>
</reference>
<feature type="compositionally biased region" description="Basic and acidic residues" evidence="1">
    <location>
        <begin position="171"/>
        <end position="184"/>
    </location>
</feature>
<reference evidence="2" key="1">
    <citation type="journal article" date="2016" name="Nat. Genet.">
        <title>The genome sequences of Arachis duranensis and Arachis ipaensis, the diploid ancestors of cultivated peanut.</title>
        <authorList>
            <person name="Bertioli D.J."/>
            <person name="Cannon S.B."/>
            <person name="Froenicke L."/>
            <person name="Huang G."/>
            <person name="Farmer A.D."/>
            <person name="Cannon E.K."/>
            <person name="Liu X."/>
            <person name="Gao D."/>
            <person name="Clevenger J."/>
            <person name="Dash S."/>
            <person name="Ren L."/>
            <person name="Moretzsohn M.C."/>
            <person name="Shirasawa K."/>
            <person name="Huang W."/>
            <person name="Vidigal B."/>
            <person name="Abernathy B."/>
            <person name="Chu Y."/>
            <person name="Niederhuth C.E."/>
            <person name="Umale P."/>
            <person name="Araujo A.C."/>
            <person name="Kozik A."/>
            <person name="Kim K.D."/>
            <person name="Burow M.D."/>
            <person name="Varshney R.K."/>
            <person name="Wang X."/>
            <person name="Zhang X."/>
            <person name="Barkley N."/>
            <person name="Guimaraes P.M."/>
            <person name="Isobe S."/>
            <person name="Guo B."/>
            <person name="Liao B."/>
            <person name="Stalker H.T."/>
            <person name="Schmitz R.J."/>
            <person name="Scheffler B.E."/>
            <person name="Leal-Bertioli S.C."/>
            <person name="Xun X."/>
            <person name="Jackson S.A."/>
            <person name="Michelmore R."/>
            <person name="Ozias-Akins P."/>
        </authorList>
    </citation>
    <scope>NUCLEOTIDE SEQUENCE [LARGE SCALE GENOMIC DNA]</scope>
    <source>
        <strain evidence="2">cv. V14167</strain>
    </source>
</reference>
<sequence>MDSILSPENLDSQISNSFPSPSFPSEPPDVGNWFSSYKYQSPDPDTNFGFEESEFRGSNIQKNEEENANFEIDKIQDEVVEDDKHNEKVCLTGQSLDSFSSDSPLSEPLDIGNWFSSYAYESYVPDTYSMTKDVVSEESECEKERLDLEVINEDEDRSQNDHPKACFPHHSPSDENKRVEEPSRRGNNGSAVEKSLATTCTSHLENVLQPCIQDKTLKHNSNPKEYGETIRMNHGSVNCSREAQIVPLDVKKSSGYRIQEMIQNNDIREGKSEAKIQHGTVDVSISLCKRSSRTSSTCTRNKENDGFISTRKDKCAKPNGENSWKKPEIVSLKCSRKTGTVPLACEKQAVKKRKALTDVTNVQQSNVIEITGKWKCPQKGKPYVGPALKQLRLEKWVHRVL</sequence>
<keyword evidence="2" id="KW-1185">Reference proteome</keyword>
<protein>
    <submittedName>
        <fullName evidence="3">Uncharacterized protein LOC107487499 isoform X1</fullName>
    </submittedName>
</protein>
<gene>
    <name evidence="3" type="primary">LOC107487499</name>
</gene>
<proteinExistence type="predicted"/>
<evidence type="ECO:0000313" key="3">
    <source>
        <dbReference type="RefSeq" id="XP_020997710.1"/>
    </source>
</evidence>
<evidence type="ECO:0000313" key="2">
    <source>
        <dbReference type="Proteomes" id="UP000515211"/>
    </source>
</evidence>
<dbReference type="GeneID" id="107487499"/>
<dbReference type="PANTHER" id="PTHR36368:SF1">
    <property type="entry name" value="ATP-DEPENDENT CASEINOLYTIC PROTEASE_CROTONASE FAMILY PROTEIN"/>
    <property type="match status" value="1"/>
</dbReference>
<accession>A0A6P5NMD7</accession>
<organism evidence="2 3">
    <name type="scientific">Arachis duranensis</name>
    <name type="common">Wild peanut</name>
    <dbReference type="NCBI Taxonomy" id="130453"/>
    <lineage>
        <taxon>Eukaryota</taxon>
        <taxon>Viridiplantae</taxon>
        <taxon>Streptophyta</taxon>
        <taxon>Embryophyta</taxon>
        <taxon>Tracheophyta</taxon>
        <taxon>Spermatophyta</taxon>
        <taxon>Magnoliopsida</taxon>
        <taxon>eudicotyledons</taxon>
        <taxon>Gunneridae</taxon>
        <taxon>Pentapetalae</taxon>
        <taxon>rosids</taxon>
        <taxon>fabids</taxon>
        <taxon>Fabales</taxon>
        <taxon>Fabaceae</taxon>
        <taxon>Papilionoideae</taxon>
        <taxon>50 kb inversion clade</taxon>
        <taxon>dalbergioids sensu lato</taxon>
        <taxon>Dalbergieae</taxon>
        <taxon>Pterocarpus clade</taxon>
        <taxon>Arachis</taxon>
    </lineage>
</organism>
<evidence type="ECO:0000256" key="1">
    <source>
        <dbReference type="SAM" id="MobiDB-lite"/>
    </source>
</evidence>
<feature type="region of interest" description="Disordered" evidence="1">
    <location>
        <begin position="150"/>
        <end position="192"/>
    </location>
</feature>
<dbReference type="AlphaFoldDB" id="A0A6P5NMD7"/>
<dbReference type="Proteomes" id="UP000515211">
    <property type="component" value="Chromosome 5"/>
</dbReference>
<name>A0A6P5NMD7_ARADU</name>
<dbReference type="PANTHER" id="PTHR36368">
    <property type="entry name" value="ATP-DEPENDENT CASEINOLYTIC PROTEASE/CROTONASE FAMILY PROTEIN"/>
    <property type="match status" value="1"/>
</dbReference>
<dbReference type="RefSeq" id="XP_020997710.1">
    <property type="nucleotide sequence ID" value="XM_021142051.2"/>
</dbReference>
<feature type="region of interest" description="Disordered" evidence="1">
    <location>
        <begin position="1"/>
        <end position="37"/>
    </location>
</feature>